<keyword evidence="1" id="KW-0812">Transmembrane</keyword>
<accession>A0A1Y2ERN1</accession>
<keyword evidence="2" id="KW-0732">Signal</keyword>
<evidence type="ECO:0000256" key="1">
    <source>
        <dbReference type="SAM" id="Phobius"/>
    </source>
</evidence>
<keyword evidence="1" id="KW-1133">Transmembrane helix</keyword>
<evidence type="ECO:0000256" key="2">
    <source>
        <dbReference type="SAM" id="SignalP"/>
    </source>
</evidence>
<comment type="caution">
    <text evidence="3">The sequence shown here is derived from an EMBL/GenBank/DDBJ whole genome shotgun (WGS) entry which is preliminary data.</text>
</comment>
<feature type="transmembrane region" description="Helical" evidence="1">
    <location>
        <begin position="192"/>
        <end position="213"/>
    </location>
</feature>
<feature type="signal peptide" evidence="2">
    <location>
        <begin position="1"/>
        <end position="21"/>
    </location>
</feature>
<feature type="chain" id="PRO_5012824597" description="Dickkopf N-terminal cysteine-rich domain-containing protein" evidence="2">
    <location>
        <begin position="22"/>
        <end position="216"/>
    </location>
</feature>
<keyword evidence="4" id="KW-1185">Reference proteome</keyword>
<dbReference type="EMBL" id="MCOG01000030">
    <property type="protein sequence ID" value="ORY74208.1"/>
    <property type="molecule type" value="Genomic_DNA"/>
</dbReference>
<dbReference type="Proteomes" id="UP000193920">
    <property type="component" value="Unassembled WGS sequence"/>
</dbReference>
<evidence type="ECO:0000313" key="4">
    <source>
        <dbReference type="Proteomes" id="UP000193920"/>
    </source>
</evidence>
<gene>
    <name evidence="3" type="ORF">LY90DRAFT_666339</name>
</gene>
<evidence type="ECO:0008006" key="5">
    <source>
        <dbReference type="Google" id="ProtNLM"/>
    </source>
</evidence>
<organism evidence="3 4">
    <name type="scientific">Neocallimastix californiae</name>
    <dbReference type="NCBI Taxonomy" id="1754190"/>
    <lineage>
        <taxon>Eukaryota</taxon>
        <taxon>Fungi</taxon>
        <taxon>Fungi incertae sedis</taxon>
        <taxon>Chytridiomycota</taxon>
        <taxon>Chytridiomycota incertae sedis</taxon>
        <taxon>Neocallimastigomycetes</taxon>
        <taxon>Neocallimastigales</taxon>
        <taxon>Neocallimastigaceae</taxon>
        <taxon>Neocallimastix</taxon>
    </lineage>
</organism>
<name>A0A1Y2ERN1_9FUNG</name>
<evidence type="ECO:0000313" key="3">
    <source>
        <dbReference type="EMBL" id="ORY74208.1"/>
    </source>
</evidence>
<proteinExistence type="predicted"/>
<sequence>MTINSFLYISFIIIYIQQIQCQISLSNIVPSNSYEIKKCTNDLDCPDYSNTCGYINKQKNEKHCLFTLYCHENEGCLPKTKDIYYNNINKTDTVNEPIKSNITIIESCSKSYKDCNTRKCTKNSDCYSEICDNGKCLVNVQKPLYICSEKNNNIICKKSLQESCKSNLECVTQYCDGQTEICIDVDADNPSYGVIIIGFLLFVILVIFACCCYKIH</sequence>
<keyword evidence="1" id="KW-0472">Membrane</keyword>
<protein>
    <recommendedName>
        <fullName evidence="5">Dickkopf N-terminal cysteine-rich domain-containing protein</fullName>
    </recommendedName>
</protein>
<reference evidence="3 4" key="1">
    <citation type="submission" date="2016-08" db="EMBL/GenBank/DDBJ databases">
        <title>A Parts List for Fungal Cellulosomes Revealed by Comparative Genomics.</title>
        <authorList>
            <consortium name="DOE Joint Genome Institute"/>
            <person name="Haitjema C.H."/>
            <person name="Gilmore S.P."/>
            <person name="Henske J.K."/>
            <person name="Solomon K.V."/>
            <person name="De Groot R."/>
            <person name="Kuo A."/>
            <person name="Mondo S.J."/>
            <person name="Salamov A.A."/>
            <person name="Labutti K."/>
            <person name="Zhao Z."/>
            <person name="Chiniquy J."/>
            <person name="Barry K."/>
            <person name="Brewer H.M."/>
            <person name="Purvine S.O."/>
            <person name="Wright A.T."/>
            <person name="Boxma B."/>
            <person name="Van Alen T."/>
            <person name="Hackstein J.H."/>
            <person name="Baker S.E."/>
            <person name="Grigoriev I.V."/>
            <person name="O'Malley M.A."/>
        </authorList>
    </citation>
    <scope>NUCLEOTIDE SEQUENCE [LARGE SCALE GENOMIC DNA]</scope>
    <source>
        <strain evidence="3 4">G1</strain>
    </source>
</reference>
<dbReference type="AlphaFoldDB" id="A0A1Y2ERN1"/>